<gene>
    <name evidence="1" type="ORF">glysoja_037039</name>
</gene>
<sequence>MAEMYLSEKLAEQQVLEGDVDDDDCTSSFPFNSSTHFSLTSKCNSSFNFFRNAPELSFDNVLGRDNHGTRDNATYSAITKQLDVEELEMLLEAYFV</sequence>
<dbReference type="Gene3D" id="1.20.58.340">
    <property type="entry name" value="Magnesium transport protein CorA, transmembrane region"/>
    <property type="match status" value="1"/>
</dbReference>
<dbReference type="EMBL" id="KN664290">
    <property type="protein sequence ID" value="KHN10560.1"/>
    <property type="molecule type" value="Genomic_DNA"/>
</dbReference>
<name>A0A0B2PN76_GLYSO</name>
<accession>A0A0B2PN76</accession>
<dbReference type="AlphaFoldDB" id="A0A0B2PN76"/>
<reference evidence="1" key="1">
    <citation type="submission" date="2014-07" db="EMBL/GenBank/DDBJ databases">
        <title>Identification of a novel salt tolerance gene in wild soybean by whole-genome sequencing.</title>
        <authorList>
            <person name="Lam H.-M."/>
            <person name="Qi X."/>
            <person name="Li M.-W."/>
            <person name="Liu X."/>
            <person name="Xie M."/>
            <person name="Ni M."/>
            <person name="Xu X."/>
        </authorList>
    </citation>
    <scope>NUCLEOTIDE SEQUENCE [LARGE SCALE GENOMIC DNA]</scope>
    <source>
        <tissue evidence="1">Root</tissue>
    </source>
</reference>
<protein>
    <submittedName>
        <fullName evidence="1">Magnesium transporter MRS2-3</fullName>
    </submittedName>
</protein>
<organism evidence="1">
    <name type="scientific">Glycine soja</name>
    <name type="common">Wild soybean</name>
    <dbReference type="NCBI Taxonomy" id="3848"/>
    <lineage>
        <taxon>Eukaryota</taxon>
        <taxon>Viridiplantae</taxon>
        <taxon>Streptophyta</taxon>
        <taxon>Embryophyta</taxon>
        <taxon>Tracheophyta</taxon>
        <taxon>Spermatophyta</taxon>
        <taxon>Magnoliopsida</taxon>
        <taxon>eudicotyledons</taxon>
        <taxon>Gunneridae</taxon>
        <taxon>Pentapetalae</taxon>
        <taxon>rosids</taxon>
        <taxon>fabids</taxon>
        <taxon>Fabales</taxon>
        <taxon>Fabaceae</taxon>
        <taxon>Papilionoideae</taxon>
        <taxon>50 kb inversion clade</taxon>
        <taxon>NPAAA clade</taxon>
        <taxon>indigoferoid/millettioid clade</taxon>
        <taxon>Phaseoleae</taxon>
        <taxon>Glycine</taxon>
        <taxon>Glycine subgen. Soja</taxon>
    </lineage>
</organism>
<proteinExistence type="predicted"/>
<evidence type="ECO:0000313" key="1">
    <source>
        <dbReference type="EMBL" id="KHN10560.1"/>
    </source>
</evidence>
<dbReference type="Proteomes" id="UP000053555">
    <property type="component" value="Unassembled WGS sequence"/>
</dbReference>